<dbReference type="Pfam" id="PF00400">
    <property type="entry name" value="WD40"/>
    <property type="match status" value="7"/>
</dbReference>
<dbReference type="PROSITE" id="PS50297">
    <property type="entry name" value="ANK_REP_REGION"/>
    <property type="match status" value="1"/>
</dbReference>
<dbReference type="PROSITE" id="PS50088">
    <property type="entry name" value="ANK_REPEAT"/>
    <property type="match status" value="1"/>
</dbReference>
<dbReference type="SUPFAM" id="SSF48403">
    <property type="entry name" value="Ankyrin repeat"/>
    <property type="match status" value="1"/>
</dbReference>
<dbReference type="AlphaFoldDB" id="A0A7S3FXB9"/>
<evidence type="ECO:0000256" key="3">
    <source>
        <dbReference type="PROSITE-ProRule" id="PRU00023"/>
    </source>
</evidence>
<evidence type="ECO:0000256" key="2">
    <source>
        <dbReference type="ARBA" id="ARBA00022737"/>
    </source>
</evidence>
<feature type="repeat" description="WD" evidence="5">
    <location>
        <begin position="88"/>
        <end position="130"/>
    </location>
</feature>
<dbReference type="PROSITE" id="PS50082">
    <property type="entry name" value="WD_REPEATS_2"/>
    <property type="match status" value="6"/>
</dbReference>
<protein>
    <recommendedName>
        <fullName evidence="6">RING-type domain-containing protein</fullName>
    </recommendedName>
</protein>
<dbReference type="InterPro" id="IPR015943">
    <property type="entry name" value="WD40/YVTN_repeat-like_dom_sf"/>
</dbReference>
<dbReference type="Pfam" id="PF13606">
    <property type="entry name" value="Ank_3"/>
    <property type="match status" value="1"/>
</dbReference>
<dbReference type="PROSITE" id="PS50089">
    <property type="entry name" value="ZF_RING_2"/>
    <property type="match status" value="1"/>
</dbReference>
<accession>A0A7S3FXB9</accession>
<dbReference type="PROSITE" id="PS00678">
    <property type="entry name" value="WD_REPEATS_1"/>
    <property type="match status" value="3"/>
</dbReference>
<evidence type="ECO:0000256" key="1">
    <source>
        <dbReference type="ARBA" id="ARBA00022574"/>
    </source>
</evidence>
<dbReference type="SMART" id="SM00320">
    <property type="entry name" value="WD40"/>
    <property type="match status" value="7"/>
</dbReference>
<sequence length="884" mass="98668">MILRGHEGGVFDIGFHPTRNDLLLSCGEDRTVRLFYTTQDRSSAFRSHTRRVRRAFFHPSDPKLVISCSDDGSIAVWHVDQKQNICTLQGHEDGVKCAQFSSFEPSTVLSASDDETIRLWDLDKQKEKERIDGFHSNWVTYCCFSQSDPFTFFSCSCDKTAAVWDIRTAKPVMKLEGHSNWVNTVDHSALNGFAVLTSSCDKTAILWDVRQKFPVKRYEGHFYSVYSAFFHPSNPKQFVSASVDDTCRIWDVDKGSCSFILRGHDDTIHSARFNPHESSTIATASNDGTIRLWNLRPERGVLPHRIRKVVNAVMLKHLASEAPHDTEQSISDGGSNGLDVSSVSGAVENGRFFTEIYRLLEEGDRGALAEFDWSSAAIEELDGRDQQGNSLLHIAALNNNCFVIDKLIECGLDPRIKNIAGKDAYTLAREQEQEEAVKALKRYAFAVQMLDILECGNDIEETAQAILCGMKPSNEKLGLVDLTLNVLSKRLLAGRSGEGVVFDPVKSAYVKIKQKRNPVQDISEMQFHLLRIALMLNSSFLCATGGESVVWVEKMILKIKEVVEKNAYIYNRTKEKQGVVEIVLDKAMEGIPLARSLGNLVRTRVTNLAKETRRGNQTTNICNDEVSEKHENSAIGEKIGILVRASEFLETDLFAYGTKAEAIVSKTDVTALVAQLFKATESLLSHCKSSRADVIREVQRKYDYGLNVEKTHICKPWNNYCVAWHKCNSRIGLLDNLVLSAERLIHSDKPVLGEAVKLVEDFELHEATECDIYRPLKKCLASLKGQFERMVQPVTPEPSGVDGKKCVDPLPCALCKRNRPAVSCAPCGHQQMCFNCVKDLLDDTAADKLTKIRFVTIASPNGSLGHRISCPVCGAIVVAMIFNK</sequence>
<dbReference type="Gene3D" id="2.130.10.10">
    <property type="entry name" value="YVTN repeat-like/Quinoprotein amine dehydrogenase"/>
    <property type="match status" value="3"/>
</dbReference>
<reference evidence="7" key="1">
    <citation type="submission" date="2021-01" db="EMBL/GenBank/DDBJ databases">
        <authorList>
            <person name="Corre E."/>
            <person name="Pelletier E."/>
            <person name="Niang G."/>
            <person name="Scheremetjew M."/>
            <person name="Finn R."/>
            <person name="Kale V."/>
            <person name="Holt S."/>
            <person name="Cochrane G."/>
            <person name="Meng A."/>
            <person name="Brown T."/>
            <person name="Cohen L."/>
        </authorList>
    </citation>
    <scope>NUCLEOTIDE SEQUENCE</scope>
    <source>
        <strain evidence="7">NIES-2562</strain>
    </source>
</reference>
<dbReference type="SMART" id="SM00184">
    <property type="entry name" value="RING"/>
    <property type="match status" value="1"/>
</dbReference>
<feature type="repeat" description="WD" evidence="5">
    <location>
        <begin position="175"/>
        <end position="217"/>
    </location>
</feature>
<keyword evidence="3" id="KW-0040">ANK repeat</keyword>
<feature type="domain" description="RING-type" evidence="6">
    <location>
        <begin position="812"/>
        <end position="873"/>
    </location>
</feature>
<dbReference type="InterPro" id="IPR019775">
    <property type="entry name" value="WD40_repeat_CS"/>
</dbReference>
<dbReference type="InterPro" id="IPR001680">
    <property type="entry name" value="WD40_rpt"/>
</dbReference>
<dbReference type="PRINTS" id="PR00320">
    <property type="entry name" value="GPROTEINBRPT"/>
</dbReference>
<keyword evidence="4" id="KW-0479">Metal-binding</keyword>
<gene>
    <name evidence="7" type="ORF">PBIL07802_LOCUS386</name>
</gene>
<dbReference type="InterPro" id="IPR036322">
    <property type="entry name" value="WD40_repeat_dom_sf"/>
</dbReference>
<feature type="repeat" description="WD" evidence="5">
    <location>
        <begin position="3"/>
        <end position="35"/>
    </location>
</feature>
<dbReference type="InterPro" id="IPR036770">
    <property type="entry name" value="Ankyrin_rpt-contain_sf"/>
</dbReference>
<feature type="repeat" description="ANK" evidence="3">
    <location>
        <begin position="387"/>
        <end position="419"/>
    </location>
</feature>
<dbReference type="EMBL" id="HBIB01000585">
    <property type="protein sequence ID" value="CAE0238245.1"/>
    <property type="molecule type" value="Transcribed_RNA"/>
</dbReference>
<keyword evidence="4" id="KW-0863">Zinc-finger</keyword>
<feature type="repeat" description="WD" evidence="5">
    <location>
        <begin position="261"/>
        <end position="296"/>
    </location>
</feature>
<dbReference type="PANTHER" id="PTHR44156">
    <property type="entry name" value="SUPERNUMERARY LIMBS, ISOFORM B-RELATED"/>
    <property type="match status" value="1"/>
</dbReference>
<keyword evidence="4" id="KW-0862">Zinc</keyword>
<evidence type="ECO:0000259" key="6">
    <source>
        <dbReference type="PROSITE" id="PS50089"/>
    </source>
</evidence>
<keyword evidence="2" id="KW-0677">Repeat</keyword>
<feature type="repeat" description="WD" evidence="5">
    <location>
        <begin position="45"/>
        <end position="87"/>
    </location>
</feature>
<dbReference type="InterPro" id="IPR002110">
    <property type="entry name" value="Ankyrin_rpt"/>
</dbReference>
<dbReference type="GO" id="GO:0008270">
    <property type="term" value="F:zinc ion binding"/>
    <property type="evidence" value="ECO:0007669"/>
    <property type="project" value="UniProtKB-KW"/>
</dbReference>
<dbReference type="InterPro" id="IPR053299">
    <property type="entry name" value="ASTRA_WD_repeat"/>
</dbReference>
<keyword evidence="1 5" id="KW-0853">WD repeat</keyword>
<organism evidence="7">
    <name type="scientific">Palpitomonas bilix</name>
    <dbReference type="NCBI Taxonomy" id="652834"/>
    <lineage>
        <taxon>Eukaryota</taxon>
        <taxon>Eukaryota incertae sedis</taxon>
    </lineage>
</organism>
<dbReference type="InterPro" id="IPR020472">
    <property type="entry name" value="WD40_PAC1"/>
</dbReference>
<evidence type="ECO:0000313" key="7">
    <source>
        <dbReference type="EMBL" id="CAE0238245.1"/>
    </source>
</evidence>
<evidence type="ECO:0000256" key="5">
    <source>
        <dbReference type="PROSITE-ProRule" id="PRU00221"/>
    </source>
</evidence>
<evidence type="ECO:0000256" key="4">
    <source>
        <dbReference type="PROSITE-ProRule" id="PRU00175"/>
    </source>
</evidence>
<dbReference type="Gene3D" id="1.25.40.20">
    <property type="entry name" value="Ankyrin repeat-containing domain"/>
    <property type="match status" value="1"/>
</dbReference>
<dbReference type="PROSITE" id="PS50294">
    <property type="entry name" value="WD_REPEATS_REGION"/>
    <property type="match status" value="4"/>
</dbReference>
<dbReference type="InterPro" id="IPR001841">
    <property type="entry name" value="Znf_RING"/>
</dbReference>
<dbReference type="CDD" id="cd00200">
    <property type="entry name" value="WD40"/>
    <property type="match status" value="1"/>
</dbReference>
<name>A0A7S3FXB9_9EUKA</name>
<feature type="repeat" description="WD" evidence="5">
    <location>
        <begin position="218"/>
        <end position="260"/>
    </location>
</feature>
<dbReference type="SUPFAM" id="SSF50978">
    <property type="entry name" value="WD40 repeat-like"/>
    <property type="match status" value="1"/>
</dbReference>
<proteinExistence type="predicted"/>